<reference evidence="1" key="1">
    <citation type="submission" date="2016-10" db="EMBL/GenBank/DDBJ databases">
        <authorList>
            <person name="de Groot N.N."/>
        </authorList>
    </citation>
    <scope>NUCLEOTIDE SEQUENCE</scope>
</reference>
<name>A0A1W1DST7_9ZZZZ</name>
<evidence type="ECO:0000313" key="1">
    <source>
        <dbReference type="EMBL" id="SFV84821.1"/>
    </source>
</evidence>
<dbReference type="InterPro" id="IPR016181">
    <property type="entry name" value="Acyl_CoA_acyltransferase"/>
</dbReference>
<gene>
    <name evidence="1" type="ORF">MNB_SUP05-9-504</name>
</gene>
<dbReference type="AlphaFoldDB" id="A0A1W1DST7"/>
<dbReference type="EMBL" id="FPHX01000129">
    <property type="protein sequence ID" value="SFV84821.1"/>
    <property type="molecule type" value="Genomic_DNA"/>
</dbReference>
<organism evidence="1">
    <name type="scientific">hydrothermal vent metagenome</name>
    <dbReference type="NCBI Taxonomy" id="652676"/>
    <lineage>
        <taxon>unclassified sequences</taxon>
        <taxon>metagenomes</taxon>
        <taxon>ecological metagenomes</taxon>
    </lineage>
</organism>
<dbReference type="InterPro" id="IPR007434">
    <property type="entry name" value="FemAB-like"/>
</dbReference>
<dbReference type="Gene3D" id="3.40.630.30">
    <property type="match status" value="1"/>
</dbReference>
<dbReference type="PANTHER" id="PTHR47017:SF1">
    <property type="entry name" value="ACYL-COA"/>
    <property type="match status" value="1"/>
</dbReference>
<dbReference type="PANTHER" id="PTHR47017">
    <property type="entry name" value="ACYL-COA"/>
    <property type="match status" value="1"/>
</dbReference>
<sequence>MDIKIVKAIDEIDAQEWNNLITDNNPFCKHEFLSALEKHHCVGEQFGWIPRHLTVYENKQLIGAAILYEKYNNYGEFVFDHVWHNAYEKYGLNYYPKLVSAIPYTPASGVRFLAKKDNEKRVFSALLDTIVKICEKIDASSFHCLFPKNEVGFFEEKSLLIRNDCQFHWHNQNYGCFDDFLANLKQKKRKNIRQERKKVSYSGVSIRQLDGNSATDVDWQNFSNFYNQTFLEKSGTPTLNLGFFKQIAKTMPDQVLLFLADLNGECIAGSLMFKSDTRLYGRHWGCNKQVDYLHFEACYYQGIEYCIQHNLEVFEPGAQGEHKVSRGFVPTLTQSAHWIKDEAFKQPIKHFCEQEQQHIAHYMEQVNKHNPYKEQNL</sequence>
<dbReference type="Pfam" id="PF04339">
    <property type="entry name" value="FemAB_like"/>
    <property type="match status" value="1"/>
</dbReference>
<proteinExistence type="predicted"/>
<accession>A0A1W1DST7</accession>
<protein>
    <submittedName>
        <fullName evidence="1">COGs COG3146</fullName>
    </submittedName>
</protein>
<dbReference type="SUPFAM" id="SSF55729">
    <property type="entry name" value="Acyl-CoA N-acyltransferases (Nat)"/>
    <property type="match status" value="1"/>
</dbReference>